<dbReference type="InterPro" id="IPR013105">
    <property type="entry name" value="TPR_2"/>
</dbReference>
<feature type="repeat" description="TPR" evidence="3">
    <location>
        <begin position="177"/>
        <end position="210"/>
    </location>
</feature>
<gene>
    <name evidence="4" type="ORF">NCTC10392_00330</name>
</gene>
<dbReference type="SMART" id="SM00028">
    <property type="entry name" value="TPR"/>
    <property type="match status" value="3"/>
</dbReference>
<name>A0A379I638_PSEFL</name>
<dbReference type="Gene3D" id="1.25.40.10">
    <property type="entry name" value="Tetratricopeptide repeat domain"/>
    <property type="match status" value="1"/>
</dbReference>
<dbReference type="InterPro" id="IPR011990">
    <property type="entry name" value="TPR-like_helical_dom_sf"/>
</dbReference>
<evidence type="ECO:0000313" key="5">
    <source>
        <dbReference type="Proteomes" id="UP000255125"/>
    </source>
</evidence>
<sequence>MTYAISPVMENLDGLRVVLTWGQTPSDLDSHMIFPGNNIYFNNKTGTDAELDVDDTDSYGPETITLQKKHYGESYVYAVHDFSNRTNTRSTALSESQAKVFVYMGQSLVRTYYVPTNRTGNLWTVFRMTGNGDFQDINTFTGVLVEAKDVLNEVKPLLNDGVAVDAVVVSSAVQGDAKKLNLKGEAAYQAGNLDQAIDYFRQAIELDNAFGKAYGNLGLAYQKAGNTAESIWANRKAIALASGPTAATVRAGSYYNIARIYEAAGQFADALRHYQLAKEQKANPVYDKAIERVQNR</sequence>
<dbReference type="Pfam" id="PF13181">
    <property type="entry name" value="TPR_8"/>
    <property type="match status" value="1"/>
</dbReference>
<dbReference type="SUPFAM" id="SSF48452">
    <property type="entry name" value="TPR-like"/>
    <property type="match status" value="1"/>
</dbReference>
<evidence type="ECO:0000256" key="1">
    <source>
        <dbReference type="ARBA" id="ARBA00022737"/>
    </source>
</evidence>
<dbReference type="Pfam" id="PF13176">
    <property type="entry name" value="TPR_7"/>
    <property type="match status" value="1"/>
</dbReference>
<dbReference type="InterPro" id="IPR019734">
    <property type="entry name" value="TPR_rpt"/>
</dbReference>
<proteinExistence type="predicted"/>
<evidence type="ECO:0000256" key="2">
    <source>
        <dbReference type="ARBA" id="ARBA00022803"/>
    </source>
</evidence>
<keyword evidence="2 3" id="KW-0802">TPR repeat</keyword>
<evidence type="ECO:0000256" key="3">
    <source>
        <dbReference type="PROSITE-ProRule" id="PRU00339"/>
    </source>
</evidence>
<dbReference type="Pfam" id="PF07719">
    <property type="entry name" value="TPR_2"/>
    <property type="match status" value="1"/>
</dbReference>
<dbReference type="Proteomes" id="UP000255125">
    <property type="component" value="Unassembled WGS sequence"/>
</dbReference>
<keyword evidence="1" id="KW-0677">Repeat</keyword>
<accession>A0A379I638</accession>
<dbReference type="EMBL" id="UGUS01000002">
    <property type="protein sequence ID" value="SUD27464.1"/>
    <property type="molecule type" value="Genomic_DNA"/>
</dbReference>
<dbReference type="PROSITE" id="PS50005">
    <property type="entry name" value="TPR"/>
    <property type="match status" value="1"/>
</dbReference>
<reference evidence="4 5" key="1">
    <citation type="submission" date="2018-06" db="EMBL/GenBank/DDBJ databases">
        <authorList>
            <consortium name="Pathogen Informatics"/>
            <person name="Doyle S."/>
        </authorList>
    </citation>
    <scope>NUCLEOTIDE SEQUENCE [LARGE SCALE GENOMIC DNA]</scope>
    <source>
        <strain evidence="4 5">NCTC10392</strain>
    </source>
</reference>
<organism evidence="4 5">
    <name type="scientific">Pseudomonas fluorescens</name>
    <dbReference type="NCBI Taxonomy" id="294"/>
    <lineage>
        <taxon>Bacteria</taxon>
        <taxon>Pseudomonadati</taxon>
        <taxon>Pseudomonadota</taxon>
        <taxon>Gammaproteobacteria</taxon>
        <taxon>Pseudomonadales</taxon>
        <taxon>Pseudomonadaceae</taxon>
        <taxon>Pseudomonas</taxon>
    </lineage>
</organism>
<evidence type="ECO:0000313" key="4">
    <source>
        <dbReference type="EMBL" id="SUD27464.1"/>
    </source>
</evidence>
<protein>
    <submittedName>
        <fullName evidence="4">TPR domain protein</fullName>
    </submittedName>
</protein>
<dbReference type="AlphaFoldDB" id="A0A379I638"/>